<dbReference type="Proteomes" id="UP000682733">
    <property type="component" value="Unassembled WGS sequence"/>
</dbReference>
<dbReference type="Gene3D" id="2.120.10.30">
    <property type="entry name" value="TolB, C-terminal domain"/>
    <property type="match status" value="1"/>
</dbReference>
<evidence type="ECO:0000313" key="3">
    <source>
        <dbReference type="Proteomes" id="UP000682733"/>
    </source>
</evidence>
<dbReference type="EMBL" id="CAJNOK010048141">
    <property type="protein sequence ID" value="CAF1590877.1"/>
    <property type="molecule type" value="Genomic_DNA"/>
</dbReference>
<proteinExistence type="predicted"/>
<gene>
    <name evidence="1" type="ORF">OVA965_LOCUS41537</name>
    <name evidence="2" type="ORF">TMI583_LOCUS43211</name>
</gene>
<evidence type="ECO:0008006" key="4">
    <source>
        <dbReference type="Google" id="ProtNLM"/>
    </source>
</evidence>
<dbReference type="AlphaFoldDB" id="A0A8S2VEI1"/>
<dbReference type="EMBL" id="CAJOBA010071559">
    <property type="protein sequence ID" value="CAF4394664.1"/>
    <property type="molecule type" value="Genomic_DNA"/>
</dbReference>
<evidence type="ECO:0000313" key="2">
    <source>
        <dbReference type="EMBL" id="CAF4394664.1"/>
    </source>
</evidence>
<sequence length="144" mass="16435">MHYQMEWTILRGSKKLDPQYISISNGLLYVTAWQRIRPESCAYNAGCIIVYETDGSVQRYIDTDAQSHLNLSVPEGIVCDNSNQLILADRYTSKILSMNSENGQVINFRGDKMKAPHYVCFTNNHTMIVTDVGNNSVQFYEKNN</sequence>
<organism evidence="2 3">
    <name type="scientific">Didymodactylos carnosus</name>
    <dbReference type="NCBI Taxonomy" id="1234261"/>
    <lineage>
        <taxon>Eukaryota</taxon>
        <taxon>Metazoa</taxon>
        <taxon>Spiralia</taxon>
        <taxon>Gnathifera</taxon>
        <taxon>Rotifera</taxon>
        <taxon>Eurotatoria</taxon>
        <taxon>Bdelloidea</taxon>
        <taxon>Philodinida</taxon>
        <taxon>Philodinidae</taxon>
        <taxon>Didymodactylos</taxon>
    </lineage>
</organism>
<accession>A0A8S2VEI1</accession>
<name>A0A8S2VEI1_9BILA</name>
<evidence type="ECO:0000313" key="1">
    <source>
        <dbReference type="EMBL" id="CAF1590877.1"/>
    </source>
</evidence>
<reference evidence="2" key="1">
    <citation type="submission" date="2021-02" db="EMBL/GenBank/DDBJ databases">
        <authorList>
            <person name="Nowell W R."/>
        </authorList>
    </citation>
    <scope>NUCLEOTIDE SEQUENCE</scope>
</reference>
<dbReference type="InterPro" id="IPR011042">
    <property type="entry name" value="6-blade_b-propeller_TolB-like"/>
</dbReference>
<dbReference type="Proteomes" id="UP000677228">
    <property type="component" value="Unassembled WGS sequence"/>
</dbReference>
<comment type="caution">
    <text evidence="2">The sequence shown here is derived from an EMBL/GenBank/DDBJ whole genome shotgun (WGS) entry which is preliminary data.</text>
</comment>
<protein>
    <recommendedName>
        <fullName evidence="4">Tripartite motif-containing protein 2</fullName>
    </recommendedName>
</protein>
<dbReference type="SUPFAM" id="SSF101898">
    <property type="entry name" value="NHL repeat"/>
    <property type="match status" value="1"/>
</dbReference>